<organism evidence="2 3">
    <name type="scientific">Aldrovandia affinis</name>
    <dbReference type="NCBI Taxonomy" id="143900"/>
    <lineage>
        <taxon>Eukaryota</taxon>
        <taxon>Metazoa</taxon>
        <taxon>Chordata</taxon>
        <taxon>Craniata</taxon>
        <taxon>Vertebrata</taxon>
        <taxon>Euteleostomi</taxon>
        <taxon>Actinopterygii</taxon>
        <taxon>Neopterygii</taxon>
        <taxon>Teleostei</taxon>
        <taxon>Notacanthiformes</taxon>
        <taxon>Halosauridae</taxon>
        <taxon>Aldrovandia</taxon>
    </lineage>
</organism>
<accession>A0AAD7RTT0</accession>
<reference evidence="2" key="1">
    <citation type="journal article" date="2023" name="Science">
        <title>Genome structures resolve the early diversification of teleost fishes.</title>
        <authorList>
            <person name="Parey E."/>
            <person name="Louis A."/>
            <person name="Montfort J."/>
            <person name="Bouchez O."/>
            <person name="Roques C."/>
            <person name="Iampietro C."/>
            <person name="Lluch J."/>
            <person name="Castinel A."/>
            <person name="Donnadieu C."/>
            <person name="Desvignes T."/>
            <person name="Floi Bucao C."/>
            <person name="Jouanno E."/>
            <person name="Wen M."/>
            <person name="Mejri S."/>
            <person name="Dirks R."/>
            <person name="Jansen H."/>
            <person name="Henkel C."/>
            <person name="Chen W.J."/>
            <person name="Zahm M."/>
            <person name="Cabau C."/>
            <person name="Klopp C."/>
            <person name="Thompson A.W."/>
            <person name="Robinson-Rechavi M."/>
            <person name="Braasch I."/>
            <person name="Lecointre G."/>
            <person name="Bobe J."/>
            <person name="Postlethwait J.H."/>
            <person name="Berthelot C."/>
            <person name="Roest Crollius H."/>
            <person name="Guiguen Y."/>
        </authorList>
    </citation>
    <scope>NUCLEOTIDE SEQUENCE</scope>
    <source>
        <strain evidence="2">NC1722</strain>
    </source>
</reference>
<proteinExistence type="predicted"/>
<evidence type="ECO:0000313" key="3">
    <source>
        <dbReference type="Proteomes" id="UP001221898"/>
    </source>
</evidence>
<evidence type="ECO:0000256" key="1">
    <source>
        <dbReference type="SAM" id="MobiDB-lite"/>
    </source>
</evidence>
<sequence length="118" mass="13241">MTGSRQRRRKTNKWQDGELERGSRRPERLSGRINSSPVMGRPFQRGEPAALSGDGSQGHLQAQAFPWLRPNRVGGGDVSDVQMGSPAVPHKQRPDHHCRSKQLFCAHIRCQNLYICGI</sequence>
<dbReference type="Proteomes" id="UP001221898">
    <property type="component" value="Unassembled WGS sequence"/>
</dbReference>
<keyword evidence="3" id="KW-1185">Reference proteome</keyword>
<dbReference type="EMBL" id="JAINUG010000174">
    <property type="protein sequence ID" value="KAJ8390055.1"/>
    <property type="molecule type" value="Genomic_DNA"/>
</dbReference>
<comment type="caution">
    <text evidence="2">The sequence shown here is derived from an EMBL/GenBank/DDBJ whole genome shotgun (WGS) entry which is preliminary data.</text>
</comment>
<protein>
    <submittedName>
        <fullName evidence="2">Uncharacterized protein</fullName>
    </submittedName>
</protein>
<evidence type="ECO:0000313" key="2">
    <source>
        <dbReference type="EMBL" id="KAJ8390055.1"/>
    </source>
</evidence>
<gene>
    <name evidence="2" type="ORF">AAFF_G00110690</name>
</gene>
<feature type="compositionally biased region" description="Basic residues" evidence="1">
    <location>
        <begin position="1"/>
        <end position="12"/>
    </location>
</feature>
<feature type="compositionally biased region" description="Basic and acidic residues" evidence="1">
    <location>
        <begin position="13"/>
        <end position="30"/>
    </location>
</feature>
<dbReference type="AlphaFoldDB" id="A0AAD7RTT0"/>
<feature type="region of interest" description="Disordered" evidence="1">
    <location>
        <begin position="1"/>
        <end position="95"/>
    </location>
</feature>
<name>A0AAD7RTT0_9TELE</name>